<proteinExistence type="predicted"/>
<keyword evidence="2" id="KW-1185">Reference proteome</keyword>
<name>Q04FD4_OENOB</name>
<reference evidence="1 2" key="1">
    <citation type="journal article" date="2006" name="Proc. Natl. Acad. Sci. U.S.A.">
        <title>Comparative genomics of the lactic acid bacteria.</title>
        <authorList>
            <person name="Makarova K."/>
            <person name="Slesarev A."/>
            <person name="Wolf Y."/>
            <person name="Sorokin A."/>
            <person name="Mirkin B."/>
            <person name="Koonin E."/>
            <person name="Pavlov A."/>
            <person name="Pavlova N."/>
            <person name="Karamychev V."/>
            <person name="Polouchine N."/>
            <person name="Shakhova V."/>
            <person name="Grigoriev I."/>
            <person name="Lou Y."/>
            <person name="Rohksar D."/>
            <person name="Lucas S."/>
            <person name="Huang K."/>
            <person name="Goodstein D.M."/>
            <person name="Hawkins T."/>
            <person name="Plengvidhya V."/>
            <person name="Welker D."/>
            <person name="Hughes J."/>
            <person name="Goh Y."/>
            <person name="Benson A."/>
            <person name="Baldwin K."/>
            <person name="Lee J.H."/>
            <person name="Diaz-Muniz I."/>
            <person name="Dosti B."/>
            <person name="Smeianov V."/>
            <person name="Wechter W."/>
            <person name="Barabote R."/>
            <person name="Lorca G."/>
            <person name="Altermann E."/>
            <person name="Barrangou R."/>
            <person name="Ganesan B."/>
            <person name="Xie Y."/>
            <person name="Rawsthorne H."/>
            <person name="Tamir D."/>
            <person name="Parker C."/>
            <person name="Breidt F."/>
            <person name="Broadbent J."/>
            <person name="Hutkins R."/>
            <person name="O'Sullivan D."/>
            <person name="Steele J."/>
            <person name="Unlu G."/>
            <person name="Saier M."/>
            <person name="Klaenhammer T."/>
            <person name="Richardson P."/>
            <person name="Kozyavkin S."/>
            <person name="Weimer B."/>
            <person name="Mills D."/>
        </authorList>
    </citation>
    <scope>NUCLEOTIDE SEQUENCE [LARGE SCALE GENOMIC DNA]</scope>
    <source>
        <strain evidence="2">ATCC BAA-331 / PSU-1</strain>
    </source>
</reference>
<evidence type="ECO:0000313" key="2">
    <source>
        <dbReference type="Proteomes" id="UP000000774"/>
    </source>
</evidence>
<organism evidence="1 2">
    <name type="scientific">Oenococcus oeni (strain ATCC BAA-331 / PSU-1)</name>
    <dbReference type="NCBI Taxonomy" id="203123"/>
    <lineage>
        <taxon>Bacteria</taxon>
        <taxon>Bacillati</taxon>
        <taxon>Bacillota</taxon>
        <taxon>Bacilli</taxon>
        <taxon>Lactobacillales</taxon>
        <taxon>Lactobacillaceae</taxon>
        <taxon>Oenococcus</taxon>
    </lineage>
</organism>
<sequence length="28" mass="3154">MKSKKISKITGLSVLKLGVTELEYCQKK</sequence>
<protein>
    <submittedName>
        <fullName evidence="1">Uncharacterized protein</fullName>
    </submittedName>
</protein>
<gene>
    <name evidence="1" type="ordered locus">OEOE_0924</name>
</gene>
<dbReference type="HOGENOM" id="CLU_3412735_0_0_9"/>
<dbReference type="Proteomes" id="UP000000774">
    <property type="component" value="Chromosome"/>
</dbReference>
<dbReference type="AlphaFoldDB" id="Q04FD4"/>
<dbReference type="KEGG" id="ooe:OEOE_0924"/>
<dbReference type="EMBL" id="CP000411">
    <property type="protein sequence ID" value="ABJ56838.1"/>
    <property type="molecule type" value="Genomic_DNA"/>
</dbReference>
<accession>Q04FD4</accession>
<evidence type="ECO:0000313" key="1">
    <source>
        <dbReference type="EMBL" id="ABJ56838.1"/>
    </source>
</evidence>